<dbReference type="Proteomes" id="UP000297454">
    <property type="component" value="Unassembled WGS sequence"/>
</dbReference>
<dbReference type="InterPro" id="IPR050893">
    <property type="entry name" value="Sugar_PTS"/>
</dbReference>
<evidence type="ECO:0000313" key="13">
    <source>
        <dbReference type="EMBL" id="TFF66476.1"/>
    </source>
</evidence>
<keyword evidence="4" id="KW-0597">Phosphoprotein</keyword>
<evidence type="ECO:0000256" key="10">
    <source>
        <dbReference type="ARBA" id="ARBA00030956"/>
    </source>
</evidence>
<dbReference type="Pfam" id="PF00359">
    <property type="entry name" value="PTS_EIIA_2"/>
    <property type="match status" value="1"/>
</dbReference>
<evidence type="ECO:0000256" key="6">
    <source>
        <dbReference type="ARBA" id="ARBA00022679"/>
    </source>
</evidence>
<organism evidence="13 14">
    <name type="scientific">Helcococcus ovis</name>
    <dbReference type="NCBI Taxonomy" id="72026"/>
    <lineage>
        <taxon>Bacteria</taxon>
        <taxon>Bacillati</taxon>
        <taxon>Bacillota</taxon>
        <taxon>Tissierellia</taxon>
        <taxon>Tissierellales</taxon>
        <taxon>Peptoniphilaceae</taxon>
        <taxon>Helcococcus</taxon>
    </lineage>
</organism>
<protein>
    <recommendedName>
        <fullName evidence="2">Mannitol-specific phosphotransferase enzyme IIA component</fullName>
    </recommendedName>
    <alternativeName>
        <fullName evidence="10">EIIA</fullName>
    </alternativeName>
    <alternativeName>
        <fullName evidence="11">EIII</fullName>
    </alternativeName>
    <alternativeName>
        <fullName evidence="9">PTS system mannitol-specific EIIA component</fullName>
    </alternativeName>
</protein>
<dbReference type="PANTHER" id="PTHR30181:SF2">
    <property type="entry name" value="PTS SYSTEM MANNITOL-SPECIFIC EIICBA COMPONENT"/>
    <property type="match status" value="1"/>
</dbReference>
<dbReference type="SUPFAM" id="SSF55804">
    <property type="entry name" value="Phoshotransferase/anion transport protein"/>
    <property type="match status" value="1"/>
</dbReference>
<dbReference type="InterPro" id="IPR002178">
    <property type="entry name" value="PTS_EIIA_type-2_dom"/>
</dbReference>
<dbReference type="GO" id="GO:0016301">
    <property type="term" value="F:kinase activity"/>
    <property type="evidence" value="ECO:0007669"/>
    <property type="project" value="UniProtKB-KW"/>
</dbReference>
<dbReference type="Gene3D" id="3.40.930.10">
    <property type="entry name" value="Mannitol-specific EII, Chain A"/>
    <property type="match status" value="1"/>
</dbReference>
<name>A0A4R9C4F8_9FIRM</name>
<dbReference type="GeneID" id="97030716"/>
<feature type="domain" description="PTS EIIA type-2" evidence="12">
    <location>
        <begin position="4"/>
        <end position="144"/>
    </location>
</feature>
<evidence type="ECO:0000256" key="1">
    <source>
        <dbReference type="ARBA" id="ARBA00002434"/>
    </source>
</evidence>
<dbReference type="GO" id="GO:0090563">
    <property type="term" value="F:protein-phosphocysteine-sugar phosphotransferase activity"/>
    <property type="evidence" value="ECO:0007669"/>
    <property type="project" value="TreeGrafter"/>
</dbReference>
<dbReference type="InterPro" id="IPR016152">
    <property type="entry name" value="PTrfase/Anion_transptr"/>
</dbReference>
<evidence type="ECO:0000256" key="9">
    <source>
        <dbReference type="ARBA" id="ARBA00029908"/>
    </source>
</evidence>
<dbReference type="AlphaFoldDB" id="A0A4R9C4F8"/>
<evidence type="ECO:0000256" key="5">
    <source>
        <dbReference type="ARBA" id="ARBA00022597"/>
    </source>
</evidence>
<keyword evidence="6" id="KW-0808">Transferase</keyword>
<reference evidence="13 14" key="1">
    <citation type="submission" date="2019-01" db="EMBL/GenBank/DDBJ databases">
        <title>Draft Genome Sequences of Helcococcus ovis Strains Isolated from the Uterus and Vagina of Dairy Cows with Metritis.</title>
        <authorList>
            <person name="Cunha F."/>
            <person name="Jeon S.J."/>
            <person name="Kutzer P."/>
            <person name="Galvao K.N."/>
        </authorList>
    </citation>
    <scope>NUCLEOTIDE SEQUENCE [LARGE SCALE GENOMIC DNA]</scope>
    <source>
        <strain evidence="13 14">KG-37</strain>
    </source>
</reference>
<evidence type="ECO:0000259" key="12">
    <source>
        <dbReference type="PROSITE" id="PS51094"/>
    </source>
</evidence>
<keyword evidence="3" id="KW-0813">Transport</keyword>
<dbReference type="GO" id="GO:0005886">
    <property type="term" value="C:plasma membrane"/>
    <property type="evidence" value="ECO:0007669"/>
    <property type="project" value="TreeGrafter"/>
</dbReference>
<dbReference type="EMBL" id="SCFR01000010">
    <property type="protein sequence ID" value="TFF66476.1"/>
    <property type="molecule type" value="Genomic_DNA"/>
</dbReference>
<dbReference type="CDD" id="cd00211">
    <property type="entry name" value="PTS_IIA_fru"/>
    <property type="match status" value="1"/>
</dbReference>
<keyword evidence="8" id="KW-0418">Kinase</keyword>
<evidence type="ECO:0000256" key="7">
    <source>
        <dbReference type="ARBA" id="ARBA00022683"/>
    </source>
</evidence>
<sequence>MANIAIEKENIFLNLQSTTKEEAIRLAGNKLLEAGYVADGYVESMLHREELLTTYMDYGVAIPHGDRESQQLIIQSGIVFLQFKDGIDFGNGNKAELLIASAGKGNNHLRILSGLAKLLKKTEIVDLFISTNDKEIVYNELIKYIK</sequence>
<dbReference type="GO" id="GO:0009401">
    <property type="term" value="P:phosphoenolpyruvate-dependent sugar phosphotransferase system"/>
    <property type="evidence" value="ECO:0007669"/>
    <property type="project" value="UniProtKB-KW"/>
</dbReference>
<evidence type="ECO:0000256" key="11">
    <source>
        <dbReference type="ARBA" id="ARBA00030962"/>
    </source>
</evidence>
<comment type="caution">
    <text evidence="13">The sequence shown here is derived from an EMBL/GenBank/DDBJ whole genome shotgun (WGS) entry which is preliminary data.</text>
</comment>
<gene>
    <name evidence="13" type="ORF">EQF91_04005</name>
</gene>
<accession>A0A4R9C4F8</accession>
<dbReference type="OrthoDB" id="9814222at2"/>
<evidence type="ECO:0000313" key="14">
    <source>
        <dbReference type="Proteomes" id="UP000297454"/>
    </source>
</evidence>
<keyword evidence="7" id="KW-0598">Phosphotransferase system</keyword>
<evidence type="ECO:0000256" key="2">
    <source>
        <dbReference type="ARBA" id="ARBA00014783"/>
    </source>
</evidence>
<comment type="function">
    <text evidence="1">The phosphoenolpyruvate-dependent sugar phosphotransferase system (sugar PTS), a major carbohydrate active transport system, catalyzes the phosphorylation of incoming sugar substrates concomitantly with their translocation across the cell membrane. The enzyme II CmtAB PTS system is involved in D-mannitol transport.</text>
</comment>
<keyword evidence="5" id="KW-0762">Sugar transport</keyword>
<proteinExistence type="predicted"/>
<dbReference type="PANTHER" id="PTHR30181">
    <property type="entry name" value="MANNITOL PERMEASE IIC COMPONENT"/>
    <property type="match status" value="1"/>
</dbReference>
<evidence type="ECO:0000256" key="3">
    <source>
        <dbReference type="ARBA" id="ARBA00022448"/>
    </source>
</evidence>
<keyword evidence="14" id="KW-1185">Reference proteome</keyword>
<evidence type="ECO:0000256" key="8">
    <source>
        <dbReference type="ARBA" id="ARBA00022777"/>
    </source>
</evidence>
<dbReference type="RefSeq" id="WP_134711710.1">
    <property type="nucleotide sequence ID" value="NZ_CP119081.1"/>
</dbReference>
<dbReference type="PROSITE" id="PS51094">
    <property type="entry name" value="PTS_EIIA_TYPE_2"/>
    <property type="match status" value="1"/>
</dbReference>
<evidence type="ECO:0000256" key="4">
    <source>
        <dbReference type="ARBA" id="ARBA00022553"/>
    </source>
</evidence>